<name>A0AA86TW80_9EUKA</name>
<sequence>MEREYKQWSEAEISQIVSICRSYNERELNWNKISSAMGGRSPQQCKSFYNNKIKPIEKRMYQLSSDPVSLAAVALKNLLCVKSYDKFDHIKQIYCDHIQIDVLLNVQMVMMDNKQFNYNMDLIKTVTQVLHQYLQHKDNLDKQIEQTNMAIFEYMVISKAQYEHLSKLMNSISCEILYQKLLQLLKQKYL</sequence>
<dbReference type="Gene3D" id="1.10.10.60">
    <property type="entry name" value="Homeodomain-like"/>
    <property type="match status" value="1"/>
</dbReference>
<reference evidence="4 5" key="2">
    <citation type="submission" date="2024-07" db="EMBL/GenBank/DDBJ databases">
        <authorList>
            <person name="Akdeniz Z."/>
        </authorList>
    </citation>
    <scope>NUCLEOTIDE SEQUENCE [LARGE SCALE GENOMIC DNA]</scope>
</reference>
<proteinExistence type="predicted"/>
<keyword evidence="5" id="KW-1185">Reference proteome</keyword>
<dbReference type="InterPro" id="IPR009057">
    <property type="entry name" value="Homeodomain-like_sf"/>
</dbReference>
<feature type="domain" description="Myb-like" evidence="1">
    <location>
        <begin position="1"/>
        <end position="53"/>
    </location>
</feature>
<dbReference type="PROSITE" id="PS51294">
    <property type="entry name" value="HTH_MYB"/>
    <property type="match status" value="1"/>
</dbReference>
<evidence type="ECO:0000259" key="2">
    <source>
        <dbReference type="PROSITE" id="PS51294"/>
    </source>
</evidence>
<dbReference type="CDD" id="cd00167">
    <property type="entry name" value="SANT"/>
    <property type="match status" value="1"/>
</dbReference>
<comment type="caution">
    <text evidence="3">The sequence shown here is derived from an EMBL/GenBank/DDBJ whole genome shotgun (WGS) entry which is preliminary data.</text>
</comment>
<dbReference type="AlphaFoldDB" id="A0AA86TW80"/>
<gene>
    <name evidence="3" type="ORF">HINF_LOCUS18749</name>
    <name evidence="4" type="ORF">HINF_LOCUS33470</name>
</gene>
<dbReference type="SMART" id="SM00717">
    <property type="entry name" value="SANT"/>
    <property type="match status" value="1"/>
</dbReference>
<dbReference type="InterPro" id="IPR017930">
    <property type="entry name" value="Myb_dom"/>
</dbReference>
<evidence type="ECO:0000313" key="3">
    <source>
        <dbReference type="EMBL" id="CAI9931104.1"/>
    </source>
</evidence>
<dbReference type="Pfam" id="PF00249">
    <property type="entry name" value="Myb_DNA-binding"/>
    <property type="match status" value="1"/>
</dbReference>
<dbReference type="PROSITE" id="PS50090">
    <property type="entry name" value="MYB_LIKE"/>
    <property type="match status" value="1"/>
</dbReference>
<evidence type="ECO:0000259" key="1">
    <source>
        <dbReference type="PROSITE" id="PS50090"/>
    </source>
</evidence>
<dbReference type="InterPro" id="IPR001005">
    <property type="entry name" value="SANT/Myb"/>
</dbReference>
<accession>A0AA86TW80</accession>
<dbReference type="EMBL" id="CATOUU010000471">
    <property type="protein sequence ID" value="CAI9931104.1"/>
    <property type="molecule type" value="Genomic_DNA"/>
</dbReference>
<reference evidence="3" key="1">
    <citation type="submission" date="2023-06" db="EMBL/GenBank/DDBJ databases">
        <authorList>
            <person name="Kurt Z."/>
        </authorList>
    </citation>
    <scope>NUCLEOTIDE SEQUENCE</scope>
</reference>
<dbReference type="SUPFAM" id="SSF46689">
    <property type="entry name" value="Homeodomain-like"/>
    <property type="match status" value="1"/>
</dbReference>
<dbReference type="Proteomes" id="UP001642409">
    <property type="component" value="Unassembled WGS sequence"/>
</dbReference>
<feature type="domain" description="HTH myb-type" evidence="2">
    <location>
        <begin position="29"/>
        <end position="57"/>
    </location>
</feature>
<dbReference type="EMBL" id="CAXDID020000116">
    <property type="protein sequence ID" value="CAL6030593.1"/>
    <property type="molecule type" value="Genomic_DNA"/>
</dbReference>
<evidence type="ECO:0000313" key="5">
    <source>
        <dbReference type="Proteomes" id="UP001642409"/>
    </source>
</evidence>
<evidence type="ECO:0000313" key="4">
    <source>
        <dbReference type="EMBL" id="CAL6030593.1"/>
    </source>
</evidence>
<protein>
    <submittedName>
        <fullName evidence="3">SANT/Myb domain</fullName>
    </submittedName>
    <submittedName>
        <fullName evidence="4">SANT/Myb_domain</fullName>
    </submittedName>
</protein>
<organism evidence="3">
    <name type="scientific">Hexamita inflata</name>
    <dbReference type="NCBI Taxonomy" id="28002"/>
    <lineage>
        <taxon>Eukaryota</taxon>
        <taxon>Metamonada</taxon>
        <taxon>Diplomonadida</taxon>
        <taxon>Hexamitidae</taxon>
        <taxon>Hexamitinae</taxon>
        <taxon>Hexamita</taxon>
    </lineage>
</organism>